<evidence type="ECO:0000256" key="3">
    <source>
        <dbReference type="ARBA" id="ARBA00022525"/>
    </source>
</evidence>
<dbReference type="Gene3D" id="2.150.10.10">
    <property type="entry name" value="Serralysin-like metalloprotease, C-terminal"/>
    <property type="match status" value="2"/>
</dbReference>
<sequence>MTTVINFDEFLGSFQSLGDPYQEATFSTDPWGEVLVTSNNGIAAANGKDLNGNLYVDFAQAVNNLSFTVSGDFVTGTGALIDVYTMGEFAGQVNLVTDGNPDTLDVVNLSSYSNITSIKIDASDSFGLVYDNFQFAEATTPNNAPVANADSVTTAQNTPLTIATSTLIANDTDVDNPTGDLRITGVSGAVGGTVTLNDAGTPSNFSDDLILFTPDNSFTGNASFNYTLSDGSLTSTGAVTVAVTPVTGLNLNGGNGSDLLNGGAGDDFLNGGNGQDTLNGFAGNDTLVGGTGVDILNGGDGHDLLLGDDLQIGAGGDDILNGGAGNDTLNGGKGADQLRGGAGNDILTGGNGPDTFIFAPGEGTDTVSDFQLGPDLIGLSGGLTFSSLTFSGNEIRFGSEVLAILNGVNTTTLTAANFVNV</sequence>
<dbReference type="PANTHER" id="PTHR38340">
    <property type="entry name" value="S-LAYER PROTEIN"/>
    <property type="match status" value="1"/>
</dbReference>
<comment type="caution">
    <text evidence="8">The sequence shown here is derived from an EMBL/GenBank/DDBJ whole genome shotgun (WGS) entry which is preliminary data.</text>
</comment>
<evidence type="ECO:0000256" key="2">
    <source>
        <dbReference type="ARBA" id="ARBA00004613"/>
    </source>
</evidence>
<evidence type="ECO:0000256" key="4">
    <source>
        <dbReference type="ARBA" id="ARBA00022656"/>
    </source>
</evidence>
<dbReference type="PRINTS" id="PR01488">
    <property type="entry name" value="RTXTOXINA"/>
</dbReference>
<accession>A0AAV3X898</accession>
<dbReference type="Pfam" id="PF00353">
    <property type="entry name" value="HemolysinCabind"/>
    <property type="match status" value="3"/>
</dbReference>
<keyword evidence="6" id="KW-0843">Virulence</keyword>
<protein>
    <submittedName>
        <fullName evidence="8">FG-GAP repeat-containing protein</fullName>
    </submittedName>
</protein>
<reference evidence="8" key="1">
    <citation type="submission" date="2019-10" db="EMBL/GenBank/DDBJ databases">
        <title>Draft genome sequece of Microseira wollei NIES-4236.</title>
        <authorList>
            <person name="Yamaguchi H."/>
            <person name="Suzuki S."/>
            <person name="Kawachi M."/>
        </authorList>
    </citation>
    <scope>NUCLEOTIDE SEQUENCE</scope>
    <source>
        <strain evidence="8">NIES-4236</strain>
    </source>
</reference>
<name>A0AAV3X898_9CYAN</name>
<dbReference type="GO" id="GO:0016020">
    <property type="term" value="C:membrane"/>
    <property type="evidence" value="ECO:0007669"/>
    <property type="project" value="UniProtKB-SubCell"/>
</dbReference>
<dbReference type="EMBL" id="BLAY01000044">
    <property type="protein sequence ID" value="GET38404.1"/>
    <property type="molecule type" value="Genomic_DNA"/>
</dbReference>
<dbReference type="Proteomes" id="UP001050975">
    <property type="component" value="Unassembled WGS sequence"/>
</dbReference>
<gene>
    <name evidence="8" type="ORF">MiSe_31620</name>
</gene>
<dbReference type="InterPro" id="IPR050557">
    <property type="entry name" value="RTX_toxin/Mannuronan_C5-epim"/>
</dbReference>
<dbReference type="RefSeq" id="WP_226581873.1">
    <property type="nucleotide sequence ID" value="NZ_BLAY01000044.1"/>
</dbReference>
<dbReference type="GO" id="GO:0005576">
    <property type="term" value="C:extracellular region"/>
    <property type="evidence" value="ECO:0007669"/>
    <property type="project" value="UniProtKB-SubCell"/>
</dbReference>
<dbReference type="AlphaFoldDB" id="A0AAV3X898"/>
<dbReference type="SUPFAM" id="SSF51120">
    <property type="entry name" value="beta-Roll"/>
    <property type="match status" value="2"/>
</dbReference>
<dbReference type="PROSITE" id="PS00330">
    <property type="entry name" value="HEMOLYSIN_CALCIUM"/>
    <property type="match status" value="5"/>
</dbReference>
<dbReference type="GO" id="GO:0090729">
    <property type="term" value="F:toxin activity"/>
    <property type="evidence" value="ECO:0007669"/>
    <property type="project" value="UniProtKB-KW"/>
</dbReference>
<dbReference type="GO" id="GO:0005509">
    <property type="term" value="F:calcium ion binding"/>
    <property type="evidence" value="ECO:0007669"/>
    <property type="project" value="InterPro"/>
</dbReference>
<dbReference type="InterPro" id="IPR001343">
    <property type="entry name" value="Hemolysn_Ca-bd"/>
</dbReference>
<keyword evidence="7" id="KW-0472">Membrane</keyword>
<keyword evidence="9" id="KW-1185">Reference proteome</keyword>
<evidence type="ECO:0000313" key="9">
    <source>
        <dbReference type="Proteomes" id="UP001050975"/>
    </source>
</evidence>
<dbReference type="Pfam" id="PF17963">
    <property type="entry name" value="Big_9"/>
    <property type="match status" value="1"/>
</dbReference>
<evidence type="ECO:0000256" key="1">
    <source>
        <dbReference type="ARBA" id="ARBA00004370"/>
    </source>
</evidence>
<keyword evidence="4" id="KW-0800">Toxin</keyword>
<evidence type="ECO:0000313" key="8">
    <source>
        <dbReference type="EMBL" id="GET38404.1"/>
    </source>
</evidence>
<dbReference type="InterPro" id="IPR018511">
    <property type="entry name" value="Hemolysin-typ_Ca-bd_CS"/>
</dbReference>
<dbReference type="InterPro" id="IPR003995">
    <property type="entry name" value="RTX_toxin_determinant-A"/>
</dbReference>
<keyword evidence="3" id="KW-0964">Secreted</keyword>
<evidence type="ECO:0000256" key="6">
    <source>
        <dbReference type="ARBA" id="ARBA00023026"/>
    </source>
</evidence>
<dbReference type="InterPro" id="IPR011049">
    <property type="entry name" value="Serralysin-like_metalloprot_C"/>
</dbReference>
<proteinExistence type="predicted"/>
<dbReference type="PRINTS" id="PR00313">
    <property type="entry name" value="CABNDNGRPT"/>
</dbReference>
<dbReference type="PANTHER" id="PTHR38340:SF1">
    <property type="entry name" value="S-LAYER PROTEIN"/>
    <property type="match status" value="1"/>
</dbReference>
<organism evidence="8 9">
    <name type="scientific">Microseira wollei NIES-4236</name>
    <dbReference type="NCBI Taxonomy" id="2530354"/>
    <lineage>
        <taxon>Bacteria</taxon>
        <taxon>Bacillati</taxon>
        <taxon>Cyanobacteriota</taxon>
        <taxon>Cyanophyceae</taxon>
        <taxon>Oscillatoriophycideae</taxon>
        <taxon>Aerosakkonematales</taxon>
        <taxon>Aerosakkonemataceae</taxon>
        <taxon>Microseira</taxon>
    </lineage>
</organism>
<keyword evidence="5" id="KW-0677">Repeat</keyword>
<evidence type="ECO:0000256" key="7">
    <source>
        <dbReference type="ARBA" id="ARBA00023136"/>
    </source>
</evidence>
<evidence type="ECO:0000256" key="5">
    <source>
        <dbReference type="ARBA" id="ARBA00022737"/>
    </source>
</evidence>
<comment type="subcellular location">
    <subcellularLocation>
        <location evidence="1">Membrane</location>
    </subcellularLocation>
    <subcellularLocation>
        <location evidence="2">Secreted</location>
    </subcellularLocation>
</comment>